<keyword evidence="2" id="KW-0808">Transferase</keyword>
<keyword evidence="7" id="KW-0812">Transmembrane</keyword>
<evidence type="ECO:0000313" key="9">
    <source>
        <dbReference type="EMBL" id="RZD18005.1"/>
    </source>
</evidence>
<dbReference type="AlphaFoldDB" id="A0A519BL67"/>
<dbReference type="GO" id="GO:0009252">
    <property type="term" value="P:peptidoglycan biosynthetic process"/>
    <property type="evidence" value="ECO:0007669"/>
    <property type="project" value="UniProtKB-UniPathway"/>
</dbReference>
<feature type="active site" description="Proton donor/acceptor" evidence="6">
    <location>
        <position position="310"/>
    </location>
</feature>
<dbReference type="UniPathway" id="UPA00219"/>
<keyword evidence="7" id="KW-0472">Membrane</keyword>
<comment type="pathway">
    <text evidence="1 6">Cell wall biogenesis; peptidoglycan biosynthesis.</text>
</comment>
<gene>
    <name evidence="9" type="ORF">EVG15_08090</name>
</gene>
<dbReference type="GO" id="GO:0071555">
    <property type="term" value="P:cell wall organization"/>
    <property type="evidence" value="ECO:0007669"/>
    <property type="project" value="UniProtKB-UniRule"/>
</dbReference>
<name>A0A519BL67_9DELT</name>
<feature type="transmembrane region" description="Helical" evidence="7">
    <location>
        <begin position="12"/>
        <end position="32"/>
    </location>
</feature>
<evidence type="ECO:0000256" key="3">
    <source>
        <dbReference type="ARBA" id="ARBA00022960"/>
    </source>
</evidence>
<evidence type="ECO:0000256" key="4">
    <source>
        <dbReference type="ARBA" id="ARBA00022984"/>
    </source>
</evidence>
<evidence type="ECO:0000259" key="8">
    <source>
        <dbReference type="PROSITE" id="PS52029"/>
    </source>
</evidence>
<dbReference type="GO" id="GO:0016740">
    <property type="term" value="F:transferase activity"/>
    <property type="evidence" value="ECO:0007669"/>
    <property type="project" value="UniProtKB-KW"/>
</dbReference>
<keyword evidence="4 6" id="KW-0573">Peptidoglycan synthesis</keyword>
<organism evidence="9 10">
    <name type="scientific">Candidatus Acididesulfobacter diazotrophicus</name>
    <dbReference type="NCBI Taxonomy" id="2597226"/>
    <lineage>
        <taxon>Bacteria</taxon>
        <taxon>Deltaproteobacteria</taxon>
        <taxon>Candidatus Acidulodesulfobacterales</taxon>
        <taxon>Candidatus Acididesulfobacter</taxon>
    </lineage>
</organism>
<keyword evidence="3 6" id="KW-0133">Cell shape</keyword>
<evidence type="ECO:0000313" key="10">
    <source>
        <dbReference type="Proteomes" id="UP000319296"/>
    </source>
</evidence>
<protein>
    <recommendedName>
        <fullName evidence="8">L,D-TPase catalytic domain-containing protein</fullName>
    </recommendedName>
</protein>
<dbReference type="CDD" id="cd16913">
    <property type="entry name" value="YkuD_like"/>
    <property type="match status" value="1"/>
</dbReference>
<evidence type="ECO:0000256" key="6">
    <source>
        <dbReference type="PROSITE-ProRule" id="PRU01373"/>
    </source>
</evidence>
<proteinExistence type="predicted"/>
<dbReference type="Pfam" id="PF03734">
    <property type="entry name" value="YkuD"/>
    <property type="match status" value="1"/>
</dbReference>
<dbReference type="EMBL" id="SGBB01000016">
    <property type="protein sequence ID" value="RZD18005.1"/>
    <property type="molecule type" value="Genomic_DNA"/>
</dbReference>
<evidence type="ECO:0000256" key="7">
    <source>
        <dbReference type="SAM" id="Phobius"/>
    </source>
</evidence>
<dbReference type="GO" id="GO:0008360">
    <property type="term" value="P:regulation of cell shape"/>
    <property type="evidence" value="ECO:0007669"/>
    <property type="project" value="UniProtKB-UniRule"/>
</dbReference>
<evidence type="ECO:0000256" key="5">
    <source>
        <dbReference type="ARBA" id="ARBA00023316"/>
    </source>
</evidence>
<reference evidence="9 10" key="1">
    <citation type="journal article" date="2019" name="ISME J.">
        <title>Insights into ecological role of a new deltaproteobacterial order Candidatus Acidulodesulfobacterales by metagenomics and metatranscriptomics.</title>
        <authorList>
            <person name="Tan S."/>
            <person name="Liu J."/>
            <person name="Fang Y."/>
            <person name="Hedlund B.P."/>
            <person name="Lian Z.H."/>
            <person name="Huang L.Y."/>
            <person name="Li J.T."/>
            <person name="Huang L.N."/>
            <person name="Li W.J."/>
            <person name="Jiang H.C."/>
            <person name="Dong H.L."/>
            <person name="Shu W.S."/>
        </authorList>
    </citation>
    <scope>NUCLEOTIDE SEQUENCE [LARGE SCALE GENOMIC DNA]</scope>
    <source>
        <strain evidence="9">AP1</strain>
    </source>
</reference>
<dbReference type="Gene3D" id="2.40.440.10">
    <property type="entry name" value="L,D-transpeptidase catalytic domain-like"/>
    <property type="match status" value="1"/>
</dbReference>
<evidence type="ECO:0000256" key="1">
    <source>
        <dbReference type="ARBA" id="ARBA00004752"/>
    </source>
</evidence>
<feature type="active site" description="Nucleophile" evidence="6">
    <location>
        <position position="325"/>
    </location>
</feature>
<sequence length="768" mass="89513">MNKQKNIKKKLSLIIFILIIFFLTGSSIAFMVNKPLRYTFKNTVFVPLKNFTLSIFNIKSANSLLVNVSNNNVKYKSANIKKIKLSINHIQSVKKNKRKLKIIIPSNFTYPYLYHGIYRTGNNLFSVIMSKLGYLPIECVPFNVAAYNKNYIYIKYEHNKYCRWRWKWKNLPENFIKDWKPDYFSSMLEGAAMNFQYQNGLKITGRINENVWKTAFKDLKINKKNKYGITYVWANKNFPKTLHLWKNGKNILVSFVNTGVFNASTNNGIFPVYQRYFEATMSGKTPWNKSYDDKHIPFINYFNYYGEAIHGFPRGMYGINRSLGCLELPLRNAWIVWKKINFGTMVDVIKDADREPAFKQKNYLHPKIKNFIPNANFLKYYLINKAKKKKTKKKIFALKVISNKVISNKVISYNTNKVISDKVISNNLNVPLKLKFIYVDYGMSFKGIPVTSLVYFKFIASKDNDGYKFHKKILLTSGINYGGKIGLISKTSDKNNLFFTDVRNLKGTYIRSIYSLSKLSVNFSKINIKRRFTVKQRNSGILSNIAIDKKNDTLWVILYLYSYSKNRFNNYLCKIAMNPPSSMPFTIQRKILLKNYVSYLTFDKNGNLWLSGLKFKNGKVINYIEKIKGKYLNKNFINHDIKQLYTIPGKFSSTMPIIPENKNNLLILKHSYRNGNVYNDIIKIKQNYLKHKYVNTSIKNIASIKGYVGNLSENSQGDLFFIDNILKRGIFYKTLYEIDPYSNSYKPVKLLKFNGKLNGVASSLVFLN</sequence>
<dbReference type="Proteomes" id="UP000319296">
    <property type="component" value="Unassembled WGS sequence"/>
</dbReference>
<keyword evidence="7" id="KW-1133">Transmembrane helix</keyword>
<dbReference type="SUPFAM" id="SSF141523">
    <property type="entry name" value="L,D-transpeptidase catalytic domain-like"/>
    <property type="match status" value="1"/>
</dbReference>
<dbReference type="InterPro" id="IPR005490">
    <property type="entry name" value="LD_TPept_cat_dom"/>
</dbReference>
<keyword evidence="5 6" id="KW-0961">Cell wall biogenesis/degradation</keyword>
<feature type="domain" description="L,D-TPase catalytic" evidence="8">
    <location>
        <begin position="231"/>
        <end position="349"/>
    </location>
</feature>
<comment type="caution">
    <text evidence="9">The sequence shown here is derived from an EMBL/GenBank/DDBJ whole genome shotgun (WGS) entry which is preliminary data.</text>
</comment>
<evidence type="ECO:0000256" key="2">
    <source>
        <dbReference type="ARBA" id="ARBA00022679"/>
    </source>
</evidence>
<dbReference type="InterPro" id="IPR038063">
    <property type="entry name" value="Transpep_catalytic_dom"/>
</dbReference>
<dbReference type="PROSITE" id="PS52029">
    <property type="entry name" value="LD_TPASE"/>
    <property type="match status" value="1"/>
</dbReference>
<accession>A0A519BL67</accession>